<feature type="transmembrane region" description="Helical" evidence="1">
    <location>
        <begin position="38"/>
        <end position="57"/>
    </location>
</feature>
<dbReference type="AlphaFoldDB" id="A0A917IFM7"/>
<feature type="transmembrane region" description="Helical" evidence="1">
    <location>
        <begin position="7"/>
        <end position="26"/>
    </location>
</feature>
<name>A0A917IFM7_9MICO</name>
<dbReference type="EMBL" id="BMJY01000003">
    <property type="protein sequence ID" value="GGH38903.1"/>
    <property type="molecule type" value="Genomic_DNA"/>
</dbReference>
<protein>
    <submittedName>
        <fullName evidence="2">Uncharacterized protein</fullName>
    </submittedName>
</protein>
<reference evidence="2" key="1">
    <citation type="journal article" date="2014" name="Int. J. Syst. Evol. Microbiol.">
        <title>Complete genome sequence of Corynebacterium casei LMG S-19264T (=DSM 44701T), isolated from a smear-ripened cheese.</title>
        <authorList>
            <consortium name="US DOE Joint Genome Institute (JGI-PGF)"/>
            <person name="Walter F."/>
            <person name="Albersmeier A."/>
            <person name="Kalinowski J."/>
            <person name="Ruckert C."/>
        </authorList>
    </citation>
    <scope>NUCLEOTIDE SEQUENCE</scope>
    <source>
        <strain evidence="2">CGMCC 1.15794</strain>
    </source>
</reference>
<sequence>MFRRVAIWTVVVSLSIAALTGISVILTGDGGRLEVRVMGTTAAVGAYGIAVLCNLATLGKPYQWVGWLGLPISTLTIVIGVVLIWLPADSSVPEVWARGTWAGILTTLALAHASLIVQLVRRPQAAVRGVVGATLATIAAYAVLGLIPILADDIRLGEGYWRALWVIVILCVLGTIVSPVIGAILRGRDADSAHLTIDLPADLLERIDATGDREHAVRAALHHAFPPPPGADILPPPDHHR</sequence>
<proteinExistence type="predicted"/>
<evidence type="ECO:0000313" key="3">
    <source>
        <dbReference type="Proteomes" id="UP000657592"/>
    </source>
</evidence>
<dbReference type="Proteomes" id="UP000657592">
    <property type="component" value="Unassembled WGS sequence"/>
</dbReference>
<reference evidence="2" key="2">
    <citation type="submission" date="2020-09" db="EMBL/GenBank/DDBJ databases">
        <authorList>
            <person name="Sun Q."/>
            <person name="Zhou Y."/>
        </authorList>
    </citation>
    <scope>NUCLEOTIDE SEQUENCE</scope>
    <source>
        <strain evidence="2">CGMCC 1.15794</strain>
    </source>
</reference>
<feature type="transmembrane region" description="Helical" evidence="1">
    <location>
        <begin position="64"/>
        <end position="88"/>
    </location>
</feature>
<keyword evidence="1" id="KW-1133">Transmembrane helix</keyword>
<evidence type="ECO:0000313" key="2">
    <source>
        <dbReference type="EMBL" id="GGH38903.1"/>
    </source>
</evidence>
<evidence type="ECO:0000256" key="1">
    <source>
        <dbReference type="SAM" id="Phobius"/>
    </source>
</evidence>
<organism evidence="2 3">
    <name type="scientific">Microbacterium album</name>
    <dbReference type="NCBI Taxonomy" id="2053191"/>
    <lineage>
        <taxon>Bacteria</taxon>
        <taxon>Bacillati</taxon>
        <taxon>Actinomycetota</taxon>
        <taxon>Actinomycetes</taxon>
        <taxon>Micrococcales</taxon>
        <taxon>Microbacteriaceae</taxon>
        <taxon>Microbacterium</taxon>
    </lineage>
</organism>
<feature type="transmembrane region" description="Helical" evidence="1">
    <location>
        <begin position="129"/>
        <end position="151"/>
    </location>
</feature>
<feature type="transmembrane region" description="Helical" evidence="1">
    <location>
        <begin position="163"/>
        <end position="185"/>
    </location>
</feature>
<keyword evidence="3" id="KW-1185">Reference proteome</keyword>
<keyword evidence="1" id="KW-0472">Membrane</keyword>
<comment type="caution">
    <text evidence="2">The sequence shown here is derived from an EMBL/GenBank/DDBJ whole genome shotgun (WGS) entry which is preliminary data.</text>
</comment>
<feature type="transmembrane region" description="Helical" evidence="1">
    <location>
        <begin position="100"/>
        <end position="117"/>
    </location>
</feature>
<accession>A0A917IFM7</accession>
<keyword evidence="1" id="KW-0812">Transmembrane</keyword>
<gene>
    <name evidence="2" type="ORF">GCM10010921_09800</name>
</gene>